<evidence type="ECO:0000313" key="2">
    <source>
        <dbReference type="EMBL" id="CAH1403821.1"/>
    </source>
</evidence>
<keyword evidence="3" id="KW-1185">Reference proteome</keyword>
<sequence length="130" mass="15253">MALAKEFEREEVEMNQAAYYLMKCLIFCSEVMKCLVEDREEESLMQCIEKAYDNSLRSYQNKLPNWLFHVLLKTCRSKSEVIDSITFEDNSSAEDTKKDLGSLAEVIAHTVGILKEHFETRWHGVDRYFL</sequence>
<dbReference type="Pfam" id="PF08718">
    <property type="entry name" value="GLTP"/>
    <property type="match status" value="1"/>
</dbReference>
<gene>
    <name evidence="2" type="ORF">NEZAVI_LOCUS12355</name>
</gene>
<feature type="domain" description="Glycolipid transfer protein" evidence="1">
    <location>
        <begin position="13"/>
        <end position="85"/>
    </location>
</feature>
<dbReference type="OrthoDB" id="6616769at2759"/>
<dbReference type="SUPFAM" id="SSF110004">
    <property type="entry name" value="Glycolipid transfer protein, GLTP"/>
    <property type="match status" value="1"/>
</dbReference>
<dbReference type="EMBL" id="OV725081">
    <property type="protein sequence ID" value="CAH1403821.1"/>
    <property type="molecule type" value="Genomic_DNA"/>
</dbReference>
<dbReference type="GO" id="GO:0120013">
    <property type="term" value="F:lipid transfer activity"/>
    <property type="evidence" value="ECO:0007669"/>
    <property type="project" value="InterPro"/>
</dbReference>
<dbReference type="GO" id="GO:0005737">
    <property type="term" value="C:cytoplasm"/>
    <property type="evidence" value="ECO:0007669"/>
    <property type="project" value="InterPro"/>
</dbReference>
<organism evidence="2 3">
    <name type="scientific">Nezara viridula</name>
    <name type="common">Southern green stink bug</name>
    <name type="synonym">Cimex viridulus</name>
    <dbReference type="NCBI Taxonomy" id="85310"/>
    <lineage>
        <taxon>Eukaryota</taxon>
        <taxon>Metazoa</taxon>
        <taxon>Ecdysozoa</taxon>
        <taxon>Arthropoda</taxon>
        <taxon>Hexapoda</taxon>
        <taxon>Insecta</taxon>
        <taxon>Pterygota</taxon>
        <taxon>Neoptera</taxon>
        <taxon>Paraneoptera</taxon>
        <taxon>Hemiptera</taxon>
        <taxon>Heteroptera</taxon>
        <taxon>Panheteroptera</taxon>
        <taxon>Pentatomomorpha</taxon>
        <taxon>Pentatomoidea</taxon>
        <taxon>Pentatomidae</taxon>
        <taxon>Pentatominae</taxon>
        <taxon>Nezara</taxon>
    </lineage>
</organism>
<evidence type="ECO:0000259" key="1">
    <source>
        <dbReference type="Pfam" id="PF08718"/>
    </source>
</evidence>
<proteinExistence type="predicted"/>
<dbReference type="Proteomes" id="UP001152798">
    <property type="component" value="Chromosome 5"/>
</dbReference>
<name>A0A9P0HLT7_NEZVI</name>
<dbReference type="Gene3D" id="1.10.3520.10">
    <property type="entry name" value="Glycolipid transfer protein"/>
    <property type="match status" value="1"/>
</dbReference>
<dbReference type="AlphaFoldDB" id="A0A9P0HLT7"/>
<dbReference type="InterPro" id="IPR036497">
    <property type="entry name" value="GLTP_sf"/>
</dbReference>
<dbReference type="InterPro" id="IPR014830">
    <property type="entry name" value="Glycolipid_transfer_prot_dom"/>
</dbReference>
<reference evidence="2" key="1">
    <citation type="submission" date="2022-01" db="EMBL/GenBank/DDBJ databases">
        <authorList>
            <person name="King R."/>
        </authorList>
    </citation>
    <scope>NUCLEOTIDE SEQUENCE</scope>
</reference>
<protein>
    <recommendedName>
        <fullName evidence="1">Glycolipid transfer protein domain-containing protein</fullName>
    </recommendedName>
</protein>
<evidence type="ECO:0000313" key="3">
    <source>
        <dbReference type="Proteomes" id="UP001152798"/>
    </source>
</evidence>
<accession>A0A9P0HLT7</accession>